<dbReference type="PANTHER" id="PTHR10516:SF443">
    <property type="entry name" value="FK506-BINDING PROTEIN 59-RELATED"/>
    <property type="match status" value="1"/>
</dbReference>
<comment type="catalytic activity">
    <reaction evidence="1 5">
        <text>[protein]-peptidylproline (omega=180) = [protein]-peptidylproline (omega=0)</text>
        <dbReference type="Rhea" id="RHEA:16237"/>
        <dbReference type="Rhea" id="RHEA-COMP:10747"/>
        <dbReference type="Rhea" id="RHEA-COMP:10748"/>
        <dbReference type="ChEBI" id="CHEBI:83833"/>
        <dbReference type="ChEBI" id="CHEBI:83834"/>
        <dbReference type="EC" id="5.2.1.8"/>
    </reaction>
</comment>
<feature type="domain" description="PPIase FKBP-type" evidence="6">
    <location>
        <begin position="139"/>
        <end position="222"/>
    </location>
</feature>
<dbReference type="Pfam" id="PF00254">
    <property type="entry name" value="FKBP_C"/>
    <property type="match status" value="1"/>
</dbReference>
<dbReference type="PANTHER" id="PTHR10516">
    <property type="entry name" value="PEPTIDYL-PROLYL CIS-TRANS ISOMERASE"/>
    <property type="match status" value="1"/>
</dbReference>
<evidence type="ECO:0000313" key="7">
    <source>
        <dbReference type="EMBL" id="CAD9004188.1"/>
    </source>
</evidence>
<dbReference type="SUPFAM" id="SSF54534">
    <property type="entry name" value="FKBP-like"/>
    <property type="match status" value="1"/>
</dbReference>
<keyword evidence="3 5" id="KW-0697">Rotamase</keyword>
<name>A0A7S1I880_9EUGL</name>
<dbReference type="PROSITE" id="PS50059">
    <property type="entry name" value="FKBP_PPIASE"/>
    <property type="match status" value="1"/>
</dbReference>
<evidence type="ECO:0000256" key="4">
    <source>
        <dbReference type="ARBA" id="ARBA00023235"/>
    </source>
</evidence>
<dbReference type="GO" id="GO:0003755">
    <property type="term" value="F:peptidyl-prolyl cis-trans isomerase activity"/>
    <property type="evidence" value="ECO:0007669"/>
    <property type="project" value="UniProtKB-KW"/>
</dbReference>
<evidence type="ECO:0000259" key="6">
    <source>
        <dbReference type="PROSITE" id="PS50059"/>
    </source>
</evidence>
<proteinExistence type="predicted"/>
<dbReference type="AlphaFoldDB" id="A0A7S1I880"/>
<evidence type="ECO:0000256" key="1">
    <source>
        <dbReference type="ARBA" id="ARBA00000971"/>
    </source>
</evidence>
<dbReference type="EMBL" id="HBGA01041928">
    <property type="protein sequence ID" value="CAD9004188.1"/>
    <property type="molecule type" value="Transcribed_RNA"/>
</dbReference>
<organism evidence="7">
    <name type="scientific">Eutreptiella gymnastica</name>
    <dbReference type="NCBI Taxonomy" id="73025"/>
    <lineage>
        <taxon>Eukaryota</taxon>
        <taxon>Discoba</taxon>
        <taxon>Euglenozoa</taxon>
        <taxon>Euglenida</taxon>
        <taxon>Spirocuta</taxon>
        <taxon>Euglenophyceae</taxon>
        <taxon>Eutreptiales</taxon>
        <taxon>Eutreptiaceae</taxon>
        <taxon>Eutreptiella</taxon>
    </lineage>
</organism>
<sequence length="223" mass="23717">MFVGTMYSPCQEESRFSWTTALVGVAVGACVAAVSYQWGAAMGAQPGHVNLATTVQTLHPLGPLAVQRPASSLVAQRPMPLQQASAARPRMPLSPLEFGPFGGLFGGGGELVPEDPDFDKYVKMEVLRPGYGTERPFKGKNVEVEYVGTLKNGKKFDAGTITFPVGVGRVIKGWDQAVGKMTAGQKAKITIQPEWGYGSRGSGGSIPPDSVLIFTVEILDLNF</sequence>
<accession>A0A7S1I880</accession>
<evidence type="ECO:0000256" key="3">
    <source>
        <dbReference type="ARBA" id="ARBA00023110"/>
    </source>
</evidence>
<evidence type="ECO:0000256" key="5">
    <source>
        <dbReference type="PROSITE-ProRule" id="PRU00277"/>
    </source>
</evidence>
<dbReference type="Gene3D" id="3.10.50.40">
    <property type="match status" value="1"/>
</dbReference>
<keyword evidence="4 5" id="KW-0413">Isomerase</keyword>
<dbReference type="FunFam" id="3.10.50.40:FF:000006">
    <property type="entry name" value="Peptidyl-prolyl cis-trans isomerase"/>
    <property type="match status" value="1"/>
</dbReference>
<protein>
    <recommendedName>
        <fullName evidence="2 5">peptidylprolyl isomerase</fullName>
        <ecNumber evidence="2 5">5.2.1.8</ecNumber>
    </recommendedName>
</protein>
<dbReference type="InterPro" id="IPR001179">
    <property type="entry name" value="PPIase_FKBP_dom"/>
</dbReference>
<dbReference type="InterPro" id="IPR050689">
    <property type="entry name" value="FKBP-type_PPIase"/>
</dbReference>
<gene>
    <name evidence="7" type="ORF">EGYM00392_LOCUS15273</name>
</gene>
<dbReference type="InterPro" id="IPR046357">
    <property type="entry name" value="PPIase_dom_sf"/>
</dbReference>
<evidence type="ECO:0000256" key="2">
    <source>
        <dbReference type="ARBA" id="ARBA00013194"/>
    </source>
</evidence>
<reference evidence="7" key="1">
    <citation type="submission" date="2021-01" db="EMBL/GenBank/DDBJ databases">
        <authorList>
            <person name="Corre E."/>
            <person name="Pelletier E."/>
            <person name="Niang G."/>
            <person name="Scheremetjew M."/>
            <person name="Finn R."/>
            <person name="Kale V."/>
            <person name="Holt S."/>
            <person name="Cochrane G."/>
            <person name="Meng A."/>
            <person name="Brown T."/>
            <person name="Cohen L."/>
        </authorList>
    </citation>
    <scope>NUCLEOTIDE SEQUENCE</scope>
    <source>
        <strain evidence="7">NIES-381</strain>
    </source>
</reference>
<dbReference type="EC" id="5.2.1.8" evidence="2 5"/>